<evidence type="ECO:0000256" key="6">
    <source>
        <dbReference type="ARBA" id="ARBA00023096"/>
    </source>
</evidence>
<sequence length="358" mass="37785">MSSKRSRAAEGAADLPIALTMGDPAGIGPELTARAWQHLHRGDRTFFWAGDARLLQSVIPVQQIASPAEAREVFPHALPVLQVSCPAPVQPGQPDSHNAPAVISSIEQAVQLTRAGKAGAVVTNPIAKHVLASAGFPHPGHTEFLAALCGVEGQEVMMLASPQLKVVLTSIHVSLRQALEDLNAGQVEKVLKTAHAALKRDFAIDHPRLVLAGLNPHAGENGLMGLEERTILQPVVEKLRAQGLDIQGPLPPDTMFTTRWRSRYDAAICLYHDQGLIPLKTLAMEEGVNVTLGLPIIRTSPDHGTAFDIALGPRAALAGEGKADPGSLLAALEMAASMAANRRVAAASEAPEGKESLV</sequence>
<dbReference type="InterPro" id="IPR005255">
    <property type="entry name" value="PdxA_fam"/>
</dbReference>
<proteinExistence type="inferred from homology"/>
<keyword evidence="4 7" id="KW-0560">Oxidoreductase</keyword>
<keyword evidence="7" id="KW-0170">Cobalt</keyword>
<dbReference type="RefSeq" id="WP_165600108.1">
    <property type="nucleotide sequence ID" value="NZ_SORZ01000001.1"/>
</dbReference>
<feature type="binding site" evidence="7">
    <location>
        <position position="141"/>
    </location>
    <ligand>
        <name>substrate</name>
    </ligand>
</feature>
<dbReference type="GO" id="GO:0005737">
    <property type="term" value="C:cytoplasm"/>
    <property type="evidence" value="ECO:0007669"/>
    <property type="project" value="UniProtKB-SubCell"/>
</dbReference>
<comment type="caution">
    <text evidence="8">The sequence shown here is derived from an EMBL/GenBank/DDBJ whole genome shotgun (WGS) entry which is preliminary data.</text>
</comment>
<dbReference type="PANTHER" id="PTHR30004:SF6">
    <property type="entry name" value="D-THREONATE 4-PHOSPHATE DEHYDROGENASE"/>
    <property type="match status" value="1"/>
</dbReference>
<feature type="binding site" evidence="7">
    <location>
        <position position="142"/>
    </location>
    <ligand>
        <name>substrate</name>
    </ligand>
</feature>
<comment type="subcellular location">
    <subcellularLocation>
        <location evidence="7">Cytoplasm</location>
    </subcellularLocation>
</comment>
<dbReference type="Gene3D" id="3.40.718.10">
    <property type="entry name" value="Isopropylmalate Dehydrogenase"/>
    <property type="match status" value="1"/>
</dbReference>
<dbReference type="GO" id="GO:0008270">
    <property type="term" value="F:zinc ion binding"/>
    <property type="evidence" value="ECO:0007669"/>
    <property type="project" value="UniProtKB-UniRule"/>
</dbReference>
<organism evidence="8 9">
    <name type="scientific">Oecophyllibacter saccharovorans</name>
    <dbReference type="NCBI Taxonomy" id="2558360"/>
    <lineage>
        <taxon>Bacteria</taxon>
        <taxon>Pseudomonadati</taxon>
        <taxon>Pseudomonadota</taxon>
        <taxon>Alphaproteobacteria</taxon>
        <taxon>Acetobacterales</taxon>
        <taxon>Acetobacteraceae</taxon>
        <taxon>Oecophyllibacter</taxon>
    </lineage>
</organism>
<evidence type="ECO:0000313" key="8">
    <source>
        <dbReference type="EMBL" id="TPW35619.1"/>
    </source>
</evidence>
<dbReference type="HAMAP" id="MF_00536">
    <property type="entry name" value="PdxA"/>
    <property type="match status" value="1"/>
</dbReference>
<keyword evidence="6 7" id="KW-0664">Pyridoxine biosynthesis</keyword>
<reference evidence="8 9" key="1">
    <citation type="submission" date="2019-03" db="EMBL/GenBank/DDBJ databases">
        <title>The complete genome sequence of Neokomagataea sp. Jb2 NBRC113641.</title>
        <authorList>
            <person name="Chua K.-O."/>
            <person name="Chan K.-G."/>
            <person name="See-Too W.-S."/>
        </authorList>
    </citation>
    <scope>NUCLEOTIDE SEQUENCE [LARGE SCALE GENOMIC DNA]</scope>
    <source>
        <strain evidence="8 9">Jb2</strain>
    </source>
</reference>
<dbReference type="NCBIfam" id="TIGR00557">
    <property type="entry name" value="pdxA"/>
    <property type="match status" value="1"/>
</dbReference>
<feature type="binding site" evidence="7">
    <location>
        <position position="217"/>
    </location>
    <ligand>
        <name>a divalent metal cation</name>
        <dbReference type="ChEBI" id="CHEBI:60240"/>
        <note>ligand shared between dimeric partners</note>
    </ligand>
</feature>
<keyword evidence="2 7" id="KW-0479">Metal-binding</keyword>
<evidence type="ECO:0000313" key="9">
    <source>
        <dbReference type="Proteomes" id="UP000315037"/>
    </source>
</evidence>
<keyword evidence="7" id="KW-0862">Zinc</keyword>
<name>A0A506UQP3_9PROT</name>
<evidence type="ECO:0000256" key="2">
    <source>
        <dbReference type="ARBA" id="ARBA00022723"/>
    </source>
</evidence>
<keyword evidence="9" id="KW-1185">Reference proteome</keyword>
<dbReference type="GO" id="GO:0050897">
    <property type="term" value="F:cobalt ion binding"/>
    <property type="evidence" value="ECO:0007669"/>
    <property type="project" value="UniProtKB-UniRule"/>
</dbReference>
<dbReference type="GO" id="GO:0042823">
    <property type="term" value="P:pyridoxal phosphate biosynthetic process"/>
    <property type="evidence" value="ECO:0007669"/>
    <property type="project" value="UniProtKB-UniRule"/>
</dbReference>
<evidence type="ECO:0000256" key="7">
    <source>
        <dbReference type="HAMAP-Rule" id="MF_00536"/>
    </source>
</evidence>
<evidence type="ECO:0000256" key="3">
    <source>
        <dbReference type="ARBA" id="ARBA00022857"/>
    </source>
</evidence>
<dbReference type="EC" id="1.1.1.262" evidence="7"/>
<dbReference type="UniPathway" id="UPA00244">
    <property type="reaction ID" value="UER00312"/>
</dbReference>
<comment type="function">
    <text evidence="7">Catalyzes the NAD(P)-dependent oxidation of 4-(phosphooxy)-L-threonine (HTP) into 2-amino-3-oxo-4-(phosphooxy)butyric acid which spontaneously decarboxylates to form 3-amino-2-oxopropyl phosphate (AHAP).</text>
</comment>
<comment type="miscellaneous">
    <text evidence="7">The active site is located at the dimer interface.</text>
</comment>
<evidence type="ECO:0000256" key="1">
    <source>
        <dbReference type="ARBA" id="ARBA00022490"/>
    </source>
</evidence>
<gene>
    <name evidence="7 8" type="primary">pdxA</name>
    <name evidence="8" type="ORF">E3202_01200</name>
</gene>
<keyword evidence="7" id="KW-0460">Magnesium</keyword>
<dbReference type="GO" id="GO:0051287">
    <property type="term" value="F:NAD binding"/>
    <property type="evidence" value="ECO:0007669"/>
    <property type="project" value="InterPro"/>
</dbReference>
<comment type="similarity">
    <text evidence="7">Belongs to the PdxA family.</text>
</comment>
<dbReference type="InterPro" id="IPR037510">
    <property type="entry name" value="PdxA"/>
</dbReference>
<dbReference type="Pfam" id="PF04166">
    <property type="entry name" value="PdxA"/>
    <property type="match status" value="1"/>
</dbReference>
<dbReference type="SUPFAM" id="SSF53659">
    <property type="entry name" value="Isocitrate/Isopropylmalate dehydrogenase-like"/>
    <property type="match status" value="1"/>
</dbReference>
<comment type="cofactor">
    <cofactor evidence="7">
        <name>Zn(2+)</name>
        <dbReference type="ChEBI" id="CHEBI:29105"/>
    </cofactor>
    <cofactor evidence="7">
        <name>Mg(2+)</name>
        <dbReference type="ChEBI" id="CHEBI:18420"/>
    </cofactor>
    <cofactor evidence="7">
        <name>Co(2+)</name>
        <dbReference type="ChEBI" id="CHEBI:48828"/>
    </cofactor>
    <text evidence="7">Binds 1 divalent metal cation per subunit. Can use ions such as Zn(2+), Mg(2+) or Co(2+).</text>
</comment>
<evidence type="ECO:0000256" key="5">
    <source>
        <dbReference type="ARBA" id="ARBA00023027"/>
    </source>
</evidence>
<protein>
    <recommendedName>
        <fullName evidence="7">4-hydroxythreonine-4-phosphate dehydrogenase</fullName>
        <ecNumber evidence="7">1.1.1.262</ecNumber>
    </recommendedName>
    <alternativeName>
        <fullName evidence="7">4-(phosphohydroxy)-L-threonine dehydrogenase</fullName>
    </alternativeName>
</protein>
<evidence type="ECO:0000256" key="4">
    <source>
        <dbReference type="ARBA" id="ARBA00023002"/>
    </source>
</evidence>
<feature type="binding site" evidence="7">
    <location>
        <position position="289"/>
    </location>
    <ligand>
        <name>substrate</name>
    </ligand>
</feature>
<dbReference type="EMBL" id="SORZ01000001">
    <property type="protein sequence ID" value="TPW35619.1"/>
    <property type="molecule type" value="Genomic_DNA"/>
</dbReference>
<keyword evidence="3 7" id="KW-0521">NADP</keyword>
<keyword evidence="5 7" id="KW-0520">NAD</keyword>
<keyword evidence="1 7" id="KW-0963">Cytoplasm</keyword>
<dbReference type="AlphaFoldDB" id="A0A506UQP3"/>
<feature type="binding site" evidence="7">
    <location>
        <position position="298"/>
    </location>
    <ligand>
        <name>substrate</name>
    </ligand>
</feature>
<dbReference type="PANTHER" id="PTHR30004">
    <property type="entry name" value="4-HYDROXYTHREONINE-4-PHOSPHATE DEHYDROGENASE"/>
    <property type="match status" value="1"/>
</dbReference>
<comment type="catalytic activity">
    <reaction evidence="7">
        <text>4-(phosphooxy)-L-threonine + NAD(+) = 3-amino-2-oxopropyl phosphate + CO2 + NADH</text>
        <dbReference type="Rhea" id="RHEA:32275"/>
        <dbReference type="ChEBI" id="CHEBI:16526"/>
        <dbReference type="ChEBI" id="CHEBI:57279"/>
        <dbReference type="ChEBI" id="CHEBI:57540"/>
        <dbReference type="ChEBI" id="CHEBI:57945"/>
        <dbReference type="ChEBI" id="CHEBI:58452"/>
        <dbReference type="EC" id="1.1.1.262"/>
    </reaction>
</comment>
<comment type="subunit">
    <text evidence="7">Homodimer.</text>
</comment>
<accession>A0A506UQP3</accession>
<feature type="binding site" evidence="7">
    <location>
        <position position="280"/>
    </location>
    <ligand>
        <name>substrate</name>
    </ligand>
</feature>
<comment type="pathway">
    <text evidence="7">Cofactor biosynthesis; pyridoxine 5'-phosphate biosynthesis; pyridoxine 5'-phosphate from D-erythrose 4-phosphate: step 4/5.</text>
</comment>
<dbReference type="Proteomes" id="UP000315037">
    <property type="component" value="Unassembled WGS sequence"/>
</dbReference>
<feature type="binding site" evidence="7">
    <location>
        <position position="172"/>
    </location>
    <ligand>
        <name>a divalent metal cation</name>
        <dbReference type="ChEBI" id="CHEBI:60240"/>
        <note>ligand shared between dimeric partners</note>
    </ligand>
</feature>
<dbReference type="GO" id="GO:0000287">
    <property type="term" value="F:magnesium ion binding"/>
    <property type="evidence" value="ECO:0007669"/>
    <property type="project" value="UniProtKB-UniRule"/>
</dbReference>
<dbReference type="GO" id="GO:0050570">
    <property type="term" value="F:4-hydroxythreonine-4-phosphate dehydrogenase activity"/>
    <property type="evidence" value="ECO:0007669"/>
    <property type="project" value="UniProtKB-UniRule"/>
</dbReference>
<feature type="binding site" evidence="7">
    <location>
        <position position="272"/>
    </location>
    <ligand>
        <name>a divalent metal cation</name>
        <dbReference type="ChEBI" id="CHEBI:60240"/>
        <note>ligand shared between dimeric partners</note>
    </ligand>
</feature>
<dbReference type="NCBIfam" id="NF003699">
    <property type="entry name" value="PRK05312.1"/>
    <property type="match status" value="1"/>
</dbReference>
<dbReference type="GO" id="GO:0008615">
    <property type="term" value="P:pyridoxine biosynthetic process"/>
    <property type="evidence" value="ECO:0007669"/>
    <property type="project" value="UniProtKB-UniRule"/>
</dbReference>